<organism evidence="1 2">
    <name type="scientific">Trifolium medium</name>
    <dbReference type="NCBI Taxonomy" id="97028"/>
    <lineage>
        <taxon>Eukaryota</taxon>
        <taxon>Viridiplantae</taxon>
        <taxon>Streptophyta</taxon>
        <taxon>Embryophyta</taxon>
        <taxon>Tracheophyta</taxon>
        <taxon>Spermatophyta</taxon>
        <taxon>Magnoliopsida</taxon>
        <taxon>eudicotyledons</taxon>
        <taxon>Gunneridae</taxon>
        <taxon>Pentapetalae</taxon>
        <taxon>rosids</taxon>
        <taxon>fabids</taxon>
        <taxon>Fabales</taxon>
        <taxon>Fabaceae</taxon>
        <taxon>Papilionoideae</taxon>
        <taxon>50 kb inversion clade</taxon>
        <taxon>NPAAA clade</taxon>
        <taxon>Hologalegina</taxon>
        <taxon>IRL clade</taxon>
        <taxon>Trifolieae</taxon>
        <taxon>Trifolium</taxon>
    </lineage>
</organism>
<comment type="caution">
    <text evidence="1">The sequence shown here is derived from an EMBL/GenBank/DDBJ whole genome shotgun (WGS) entry which is preliminary data.</text>
</comment>
<dbReference type="Proteomes" id="UP000265520">
    <property type="component" value="Unassembled WGS sequence"/>
</dbReference>
<dbReference type="Gene3D" id="3.40.30.10">
    <property type="entry name" value="Glutaredoxin"/>
    <property type="match status" value="1"/>
</dbReference>
<evidence type="ECO:0000313" key="2">
    <source>
        <dbReference type="Proteomes" id="UP000265520"/>
    </source>
</evidence>
<reference evidence="1 2" key="1">
    <citation type="journal article" date="2018" name="Front. Plant Sci.">
        <title>Red Clover (Trifolium pratense) and Zigzag Clover (T. medium) - A Picture of Genomic Similarities and Differences.</title>
        <authorList>
            <person name="Dluhosova J."/>
            <person name="Istvanek J."/>
            <person name="Nedelnik J."/>
            <person name="Repkova J."/>
        </authorList>
    </citation>
    <scope>NUCLEOTIDE SEQUENCE [LARGE SCALE GENOMIC DNA]</scope>
    <source>
        <strain evidence="2">cv. 10/8</strain>
        <tissue evidence="1">Leaf</tissue>
    </source>
</reference>
<dbReference type="SUPFAM" id="SSF52833">
    <property type="entry name" value="Thioredoxin-like"/>
    <property type="match status" value="1"/>
</dbReference>
<sequence>VEDELKVHSGNISGVPYYVINGNQKLSGAQSPEAFLRAFQAATS</sequence>
<accession>A0A392QJA1</accession>
<protein>
    <submittedName>
        <fullName evidence="1">DSBA-like thioredoxin domain containing protein</fullName>
    </submittedName>
</protein>
<feature type="non-terminal residue" evidence="1">
    <location>
        <position position="1"/>
    </location>
</feature>
<keyword evidence="2" id="KW-1185">Reference proteome</keyword>
<dbReference type="InterPro" id="IPR036249">
    <property type="entry name" value="Thioredoxin-like_sf"/>
</dbReference>
<evidence type="ECO:0000313" key="1">
    <source>
        <dbReference type="EMBL" id="MCI23974.1"/>
    </source>
</evidence>
<name>A0A392QJA1_9FABA</name>
<dbReference type="EMBL" id="LXQA010138919">
    <property type="protein sequence ID" value="MCI23974.1"/>
    <property type="molecule type" value="Genomic_DNA"/>
</dbReference>
<proteinExistence type="predicted"/>
<dbReference type="AlphaFoldDB" id="A0A392QJA1"/>